<dbReference type="InterPro" id="IPR007275">
    <property type="entry name" value="YTH_domain"/>
</dbReference>
<dbReference type="PANTHER" id="PTHR12357:SF89">
    <property type="entry name" value="YTH DOMAIN-CONTAINING FAMILY PROTEIN"/>
    <property type="match status" value="1"/>
</dbReference>
<dbReference type="Gene3D" id="3.10.590.10">
    <property type="entry name" value="ph1033 like domains"/>
    <property type="match status" value="1"/>
</dbReference>
<dbReference type="GO" id="GO:0005737">
    <property type="term" value="C:cytoplasm"/>
    <property type="evidence" value="ECO:0007669"/>
    <property type="project" value="TreeGrafter"/>
</dbReference>
<feature type="domain" description="YTH" evidence="1">
    <location>
        <begin position="121"/>
        <end position="311"/>
    </location>
</feature>
<dbReference type="PANTHER" id="PTHR12357">
    <property type="entry name" value="YTH YT521-B HOMOLOGY DOMAIN-CONTAINING"/>
    <property type="match status" value="1"/>
</dbReference>
<evidence type="ECO:0000313" key="2">
    <source>
        <dbReference type="EMBL" id="JAP50589.1"/>
    </source>
</evidence>
<dbReference type="CDD" id="cd21134">
    <property type="entry name" value="YTH"/>
    <property type="match status" value="1"/>
</dbReference>
<dbReference type="PROSITE" id="PS50882">
    <property type="entry name" value="YTH"/>
    <property type="match status" value="1"/>
</dbReference>
<evidence type="ECO:0000259" key="1">
    <source>
        <dbReference type="PROSITE" id="PS50882"/>
    </source>
</evidence>
<proteinExistence type="predicted"/>
<dbReference type="InterPro" id="IPR045168">
    <property type="entry name" value="YTH_prot"/>
</dbReference>
<dbReference type="EMBL" id="GEEE01012636">
    <property type="protein sequence ID" value="JAP50589.1"/>
    <property type="molecule type" value="Transcribed_RNA"/>
</dbReference>
<sequence>RTYSSPRLATSQEAAAAAAAAAALSGQCPLAAWPNAAGAGGLVYHQSSPYPSQANSPFSHYGLPASQSSLAGTSGAGSGMGTSGKQFLTSQTSLEFDMDELVRICPGINPPELDTSLFWRARYFVIKSNSPMHVMQSIRHGVWCSTPAGNDCLNKAFLSTHPQSFSDANTSYSAENSGDVIGYEGSSLTAAGNGGGANVSPVGGPGNAAAAAANMPQPPGRVILFFSVNSSGCFCGVAEMISPVNKLKHLNIWQDSRWRGAFDVRWIYAKNVPNRLLRHIQVESPENRAVTHLRDSNEILPASKAEEMLQIIHKYSPPRLFQHGAP</sequence>
<dbReference type="GO" id="GO:0061157">
    <property type="term" value="P:mRNA destabilization"/>
    <property type="evidence" value="ECO:0007669"/>
    <property type="project" value="TreeGrafter"/>
</dbReference>
<protein>
    <recommendedName>
        <fullName evidence="1">YTH domain-containing protein</fullName>
    </recommendedName>
</protein>
<dbReference type="AlphaFoldDB" id="A0A0X3PFP1"/>
<gene>
    <name evidence="2" type="ORF">TR141177</name>
</gene>
<accession>A0A0X3PFP1</accession>
<organism evidence="2">
    <name type="scientific">Schistocephalus solidus</name>
    <name type="common">Tapeworm</name>
    <dbReference type="NCBI Taxonomy" id="70667"/>
    <lineage>
        <taxon>Eukaryota</taxon>
        <taxon>Metazoa</taxon>
        <taxon>Spiralia</taxon>
        <taxon>Lophotrochozoa</taxon>
        <taxon>Platyhelminthes</taxon>
        <taxon>Cestoda</taxon>
        <taxon>Eucestoda</taxon>
        <taxon>Diphyllobothriidea</taxon>
        <taxon>Diphyllobothriidae</taxon>
        <taxon>Schistocephalus</taxon>
    </lineage>
</organism>
<dbReference type="GO" id="GO:0003729">
    <property type="term" value="F:mRNA binding"/>
    <property type="evidence" value="ECO:0007669"/>
    <property type="project" value="TreeGrafter"/>
</dbReference>
<reference evidence="2" key="1">
    <citation type="submission" date="2016-01" db="EMBL/GenBank/DDBJ databases">
        <title>Reference transcriptome for the parasite Schistocephalus solidus: insights into the molecular evolution of parasitism.</title>
        <authorList>
            <person name="Hebert F.O."/>
            <person name="Grambauer S."/>
            <person name="Barber I."/>
            <person name="Landry C.R."/>
            <person name="Aubin-Horth N."/>
        </authorList>
    </citation>
    <scope>NUCLEOTIDE SEQUENCE</scope>
</reference>
<feature type="non-terminal residue" evidence="2">
    <location>
        <position position="1"/>
    </location>
</feature>
<name>A0A0X3PFP1_SCHSO</name>
<dbReference type="Pfam" id="PF04146">
    <property type="entry name" value="YTH"/>
    <property type="match status" value="2"/>
</dbReference>